<feature type="domain" description="Pacifastin" evidence="1">
    <location>
        <begin position="14"/>
        <end position="45"/>
    </location>
</feature>
<dbReference type="Gene3D" id="2.10.70.10">
    <property type="entry name" value="Complement Module, domain 1"/>
    <property type="match status" value="1"/>
</dbReference>
<comment type="caution">
    <text evidence="2">The sequence shown here is derived from an EMBL/GenBank/DDBJ whole genome shotgun (WGS) entry which is preliminary data.</text>
</comment>
<evidence type="ECO:0000259" key="1">
    <source>
        <dbReference type="Pfam" id="PF05375"/>
    </source>
</evidence>
<protein>
    <recommendedName>
        <fullName evidence="1">Pacifastin domain-containing protein</fullName>
    </recommendedName>
</protein>
<evidence type="ECO:0000313" key="2">
    <source>
        <dbReference type="EMBL" id="KAH3729380.1"/>
    </source>
</evidence>
<dbReference type="GO" id="GO:0030414">
    <property type="term" value="F:peptidase inhibitor activity"/>
    <property type="evidence" value="ECO:0007669"/>
    <property type="project" value="InterPro"/>
</dbReference>
<dbReference type="Proteomes" id="UP000828390">
    <property type="component" value="Unassembled WGS sequence"/>
</dbReference>
<evidence type="ECO:0000313" key="3">
    <source>
        <dbReference type="Proteomes" id="UP000828390"/>
    </source>
</evidence>
<reference evidence="2" key="1">
    <citation type="journal article" date="2019" name="bioRxiv">
        <title>The Genome of the Zebra Mussel, Dreissena polymorpha: A Resource for Invasive Species Research.</title>
        <authorList>
            <person name="McCartney M.A."/>
            <person name="Auch B."/>
            <person name="Kono T."/>
            <person name="Mallez S."/>
            <person name="Zhang Y."/>
            <person name="Obille A."/>
            <person name="Becker A."/>
            <person name="Abrahante J.E."/>
            <person name="Garbe J."/>
            <person name="Badalamenti J.P."/>
            <person name="Herman A."/>
            <person name="Mangelson H."/>
            <person name="Liachko I."/>
            <person name="Sullivan S."/>
            <person name="Sone E.D."/>
            <person name="Koren S."/>
            <person name="Silverstein K.A.T."/>
            <person name="Beckman K.B."/>
            <person name="Gohl D.M."/>
        </authorList>
    </citation>
    <scope>NUCLEOTIDE SEQUENCE</scope>
    <source>
        <strain evidence="2">Duluth1</strain>
        <tissue evidence="2">Whole animal</tissue>
    </source>
</reference>
<sequence>MFPVCEYNGNRYEAGESFPDDDGCNTCNCLRGGAVACTLMLCLDTPIPLK</sequence>
<dbReference type="EMBL" id="JAIWYP010000012">
    <property type="protein sequence ID" value="KAH3729380.1"/>
    <property type="molecule type" value="Genomic_DNA"/>
</dbReference>
<dbReference type="InterPro" id="IPR008037">
    <property type="entry name" value="Pacifastin_dom"/>
</dbReference>
<reference evidence="2" key="2">
    <citation type="submission" date="2020-11" db="EMBL/GenBank/DDBJ databases">
        <authorList>
            <person name="McCartney M.A."/>
            <person name="Auch B."/>
            <person name="Kono T."/>
            <person name="Mallez S."/>
            <person name="Becker A."/>
            <person name="Gohl D.M."/>
            <person name="Silverstein K.A.T."/>
            <person name="Koren S."/>
            <person name="Bechman K.B."/>
            <person name="Herman A."/>
            <person name="Abrahante J.E."/>
            <person name="Garbe J."/>
        </authorList>
    </citation>
    <scope>NUCLEOTIDE SEQUENCE</scope>
    <source>
        <strain evidence="2">Duluth1</strain>
        <tissue evidence="2">Whole animal</tissue>
    </source>
</reference>
<gene>
    <name evidence="2" type="ORF">DPMN_055348</name>
</gene>
<dbReference type="Pfam" id="PF05375">
    <property type="entry name" value="Pacifastin_I"/>
    <property type="match status" value="1"/>
</dbReference>
<accession>A0A9D4CSE8</accession>
<proteinExistence type="predicted"/>
<dbReference type="AlphaFoldDB" id="A0A9D4CSE8"/>
<name>A0A9D4CSE8_DREPO</name>
<dbReference type="SUPFAM" id="SSF57603">
    <property type="entry name" value="FnI-like domain"/>
    <property type="match status" value="1"/>
</dbReference>
<keyword evidence="3" id="KW-1185">Reference proteome</keyword>
<organism evidence="2 3">
    <name type="scientific">Dreissena polymorpha</name>
    <name type="common">Zebra mussel</name>
    <name type="synonym">Mytilus polymorpha</name>
    <dbReference type="NCBI Taxonomy" id="45954"/>
    <lineage>
        <taxon>Eukaryota</taxon>
        <taxon>Metazoa</taxon>
        <taxon>Spiralia</taxon>
        <taxon>Lophotrochozoa</taxon>
        <taxon>Mollusca</taxon>
        <taxon>Bivalvia</taxon>
        <taxon>Autobranchia</taxon>
        <taxon>Heteroconchia</taxon>
        <taxon>Euheterodonta</taxon>
        <taxon>Imparidentia</taxon>
        <taxon>Neoheterodontei</taxon>
        <taxon>Myida</taxon>
        <taxon>Dreissenoidea</taxon>
        <taxon>Dreissenidae</taxon>
        <taxon>Dreissena</taxon>
    </lineage>
</organism>